<evidence type="ECO:0000259" key="1">
    <source>
        <dbReference type="Pfam" id="PF02627"/>
    </source>
</evidence>
<dbReference type="Proteomes" id="UP001595648">
    <property type="component" value="Unassembled WGS sequence"/>
</dbReference>
<reference evidence="3" key="1">
    <citation type="journal article" date="2019" name="Int. J. Syst. Evol. Microbiol.">
        <title>The Global Catalogue of Microorganisms (GCM) 10K type strain sequencing project: providing services to taxonomists for standard genome sequencing and annotation.</title>
        <authorList>
            <consortium name="The Broad Institute Genomics Platform"/>
            <consortium name="The Broad Institute Genome Sequencing Center for Infectious Disease"/>
            <person name="Wu L."/>
            <person name="Ma J."/>
        </authorList>
    </citation>
    <scope>NUCLEOTIDE SEQUENCE [LARGE SCALE GENOMIC DNA]</scope>
    <source>
        <strain evidence="3">ICMP 19515</strain>
    </source>
</reference>
<protein>
    <submittedName>
        <fullName evidence="2">Carboxymuconolactone decarboxylase family protein</fullName>
    </submittedName>
</protein>
<feature type="domain" description="Carboxymuconolactone decarboxylase-like" evidence="1">
    <location>
        <begin position="119"/>
        <end position="203"/>
    </location>
</feature>
<accession>A0ABV7MMP5</accession>
<dbReference type="PANTHER" id="PTHR33570:SF10">
    <property type="entry name" value="GAMMA-CARBOXYMUCONOLACTONE DECARBOXYLASE"/>
    <property type="match status" value="1"/>
</dbReference>
<organism evidence="2 3">
    <name type="scientific">Mesorhizobium cantuariense</name>
    <dbReference type="NCBI Taxonomy" id="1300275"/>
    <lineage>
        <taxon>Bacteria</taxon>
        <taxon>Pseudomonadati</taxon>
        <taxon>Pseudomonadota</taxon>
        <taxon>Alphaproteobacteria</taxon>
        <taxon>Hyphomicrobiales</taxon>
        <taxon>Phyllobacteriaceae</taxon>
        <taxon>Mesorhizobium</taxon>
    </lineage>
</organism>
<dbReference type="InterPro" id="IPR029032">
    <property type="entry name" value="AhpD-like"/>
</dbReference>
<sequence>MLSRPGLNLPLRQICTVSCLMALGSVQPQLKFHMTGFLNAGGRPQDLVELLFVSVAVLGFPSAIDSIALVREIFRERHITFEAPPPASDDGTQRYRRGLKLFSTLDGEGHLRPFETISPDLARWSIEFAFGEALSREGLEPKAKHLAIISMLAATGNRDEALDFHLKAALKQDLSPVEIAEALMQLSVYAGFPAALNAFDLAQRAFSADRGATAITAPSAAAPLSESRELRRKRGLTTLAQTSGASGEAVIRGFDDIAPDIGRMIVEHSYGDIFSRPGIDPKTRELTACAALAAVATKTAEAPLRVHINAALNAGASRKEVLETFLNLVLYSGYPIVQQAVRIAGEEFAKRPE</sequence>
<dbReference type="InterPro" id="IPR003779">
    <property type="entry name" value="CMD-like"/>
</dbReference>
<feature type="domain" description="Carboxymuconolactone decarboxylase-like" evidence="1">
    <location>
        <begin position="4"/>
        <end position="71"/>
    </location>
</feature>
<feature type="domain" description="Carboxymuconolactone decarboxylase-like" evidence="1">
    <location>
        <begin position="259"/>
        <end position="344"/>
    </location>
</feature>
<dbReference type="Pfam" id="PF02627">
    <property type="entry name" value="CMD"/>
    <property type="match status" value="3"/>
</dbReference>
<comment type="caution">
    <text evidence="2">The sequence shown here is derived from an EMBL/GenBank/DDBJ whole genome shotgun (WGS) entry which is preliminary data.</text>
</comment>
<dbReference type="EMBL" id="JBHRVD010000001">
    <property type="protein sequence ID" value="MFC3323148.1"/>
    <property type="molecule type" value="Genomic_DNA"/>
</dbReference>
<dbReference type="InterPro" id="IPR052512">
    <property type="entry name" value="4CMD/NDH-1_regulator"/>
</dbReference>
<name>A0ABV7MMP5_9HYPH</name>
<dbReference type="RefSeq" id="WP_378987798.1">
    <property type="nucleotide sequence ID" value="NZ_JBHRVD010000001.1"/>
</dbReference>
<evidence type="ECO:0000313" key="3">
    <source>
        <dbReference type="Proteomes" id="UP001595648"/>
    </source>
</evidence>
<keyword evidence="3" id="KW-1185">Reference proteome</keyword>
<gene>
    <name evidence="2" type="ORF">ACFOJ9_15370</name>
</gene>
<dbReference type="SUPFAM" id="SSF69118">
    <property type="entry name" value="AhpD-like"/>
    <property type="match status" value="2"/>
</dbReference>
<dbReference type="Gene3D" id="1.20.1290.10">
    <property type="entry name" value="AhpD-like"/>
    <property type="match status" value="2"/>
</dbReference>
<proteinExistence type="predicted"/>
<evidence type="ECO:0000313" key="2">
    <source>
        <dbReference type="EMBL" id="MFC3323148.1"/>
    </source>
</evidence>
<dbReference type="PANTHER" id="PTHR33570">
    <property type="entry name" value="4-CARBOXYMUCONOLACTONE DECARBOXYLASE FAMILY PROTEIN"/>
    <property type="match status" value="1"/>
</dbReference>